<dbReference type="Proteomes" id="UP001148313">
    <property type="component" value="Unassembled WGS sequence"/>
</dbReference>
<dbReference type="EMBL" id="JAPJZH010000003">
    <property type="protein sequence ID" value="MDA4844757.1"/>
    <property type="molecule type" value="Genomic_DNA"/>
</dbReference>
<organism evidence="3 4">
    <name type="scientific">Hoeflea poritis</name>
    <dbReference type="NCBI Taxonomy" id="2993659"/>
    <lineage>
        <taxon>Bacteria</taxon>
        <taxon>Pseudomonadati</taxon>
        <taxon>Pseudomonadota</taxon>
        <taxon>Alphaproteobacteria</taxon>
        <taxon>Hyphomicrobiales</taxon>
        <taxon>Rhizobiaceae</taxon>
        <taxon>Hoeflea</taxon>
    </lineage>
</organism>
<name>A0ABT4VJ57_9HYPH</name>
<evidence type="ECO:0000259" key="2">
    <source>
        <dbReference type="Pfam" id="PF13670"/>
    </source>
</evidence>
<accession>A0ABT4VJ57</accession>
<keyword evidence="1" id="KW-0732">Signal</keyword>
<dbReference type="RefSeq" id="WP_271088295.1">
    <property type="nucleotide sequence ID" value="NZ_JAPJZH010000003.1"/>
</dbReference>
<feature type="signal peptide" evidence="1">
    <location>
        <begin position="1"/>
        <end position="22"/>
    </location>
</feature>
<comment type="caution">
    <text evidence="3">The sequence shown here is derived from an EMBL/GenBank/DDBJ whole genome shotgun (WGS) entry which is preliminary data.</text>
</comment>
<feature type="chain" id="PRO_5046154481" evidence="1">
    <location>
        <begin position="23"/>
        <end position="101"/>
    </location>
</feature>
<dbReference type="Pfam" id="PF13670">
    <property type="entry name" value="PepSY_2"/>
    <property type="match status" value="1"/>
</dbReference>
<reference evidence="3" key="1">
    <citation type="submission" date="2022-11" db="EMBL/GenBank/DDBJ databases">
        <title>Hoeflea poritis sp. nov., isolated from scleractinian coral Porites lutea.</title>
        <authorList>
            <person name="Zhang G."/>
            <person name="Wei Q."/>
            <person name="Cai L."/>
        </authorList>
    </citation>
    <scope>NUCLEOTIDE SEQUENCE</scope>
    <source>
        <strain evidence="3">E7-10</strain>
    </source>
</reference>
<evidence type="ECO:0000256" key="1">
    <source>
        <dbReference type="SAM" id="SignalP"/>
    </source>
</evidence>
<keyword evidence="4" id="KW-1185">Reference proteome</keyword>
<feature type="domain" description="PepSY" evidence="2">
    <location>
        <begin position="7"/>
        <end position="86"/>
    </location>
</feature>
<proteinExistence type="predicted"/>
<sequence length="101" mass="11179">MKKSAFAALAALVTLAVEPSFATGLHTCESGDQAGWKTMGELEEKMTAEGWQVRRIKEDGGCYEAYGTSPEGERVEAYFDPVTLEMLLVARRGEILYQKQE</sequence>
<dbReference type="InterPro" id="IPR025711">
    <property type="entry name" value="PepSY"/>
</dbReference>
<evidence type="ECO:0000313" key="4">
    <source>
        <dbReference type="Proteomes" id="UP001148313"/>
    </source>
</evidence>
<protein>
    <submittedName>
        <fullName evidence="3">PepSY domain-containing protein</fullName>
    </submittedName>
</protein>
<evidence type="ECO:0000313" key="3">
    <source>
        <dbReference type="EMBL" id="MDA4844757.1"/>
    </source>
</evidence>
<gene>
    <name evidence="3" type="ORF">OOZ53_05315</name>
</gene>